<feature type="compositionally biased region" description="Acidic residues" evidence="1">
    <location>
        <begin position="414"/>
        <end position="424"/>
    </location>
</feature>
<dbReference type="Proteomes" id="UP000036681">
    <property type="component" value="Unplaced"/>
</dbReference>
<name>A0A9J2PYF6_ASCLU</name>
<sequence length="424" mass="48303">MESVRGKNDELEQFERKLLDIDTKLQHARRTRDEYIDFLRKKYPQWKPPELPTYNKIEKGTLIAPYLSDHRSVPSKKLIDQLATSKYHWDVNRRRLPKRLIKPILEPNDPIPSSGPMLETDLSRVRKRLSEIANDLRVLRDHRIHLSSVDFYRSIEPSIFAPTTFAGSIKSQENTSLVELRKRINQIEPSLIRETSEPTKRDLDEIRAEQLITKYQKQINSENNRDDSTMEKSEKIIVDMDHETAKIKSDDDAIAPKRTIVIKTDENATKSKENHEISSSTDLLKKEVGEKLQKGSLLAKDCDSDEMIPSSKTSPSYQKMLGIFNKERSESSSDSDSLDLKLQSDGQKKPPPPSSPLKSTSIEKSSIAQSKSVENAKTAGESFLTRILGETSKNQSQRNSSSSDDISKNVVPNDENDSDSDFFS</sequence>
<feature type="compositionally biased region" description="Polar residues" evidence="1">
    <location>
        <begin position="360"/>
        <end position="375"/>
    </location>
</feature>
<evidence type="ECO:0000313" key="3">
    <source>
        <dbReference type="WBParaSite" id="ALUE_0001427401-mRNA-1"/>
    </source>
</evidence>
<keyword evidence="2" id="KW-1185">Reference proteome</keyword>
<dbReference type="AlphaFoldDB" id="A0A9J2PYF6"/>
<accession>A0A9J2PYF6</accession>
<feature type="compositionally biased region" description="Low complexity" evidence="1">
    <location>
        <begin position="332"/>
        <end position="345"/>
    </location>
</feature>
<dbReference type="WBParaSite" id="ALUE_0001427401-mRNA-1">
    <property type="protein sequence ID" value="ALUE_0001427401-mRNA-1"/>
    <property type="gene ID" value="ALUE_0001427401"/>
</dbReference>
<protein>
    <submittedName>
        <fullName evidence="3">Pinin/SDK/MemA protein domain-containing protein</fullName>
    </submittedName>
</protein>
<reference evidence="3" key="1">
    <citation type="submission" date="2023-03" db="UniProtKB">
        <authorList>
            <consortium name="WormBaseParasite"/>
        </authorList>
    </citation>
    <scope>IDENTIFICATION</scope>
</reference>
<proteinExistence type="predicted"/>
<organism evidence="2 3">
    <name type="scientific">Ascaris lumbricoides</name>
    <name type="common">Giant roundworm</name>
    <dbReference type="NCBI Taxonomy" id="6252"/>
    <lineage>
        <taxon>Eukaryota</taxon>
        <taxon>Metazoa</taxon>
        <taxon>Ecdysozoa</taxon>
        <taxon>Nematoda</taxon>
        <taxon>Chromadorea</taxon>
        <taxon>Rhabditida</taxon>
        <taxon>Spirurina</taxon>
        <taxon>Ascaridomorpha</taxon>
        <taxon>Ascaridoidea</taxon>
        <taxon>Ascarididae</taxon>
        <taxon>Ascaris</taxon>
    </lineage>
</organism>
<evidence type="ECO:0000313" key="2">
    <source>
        <dbReference type="Proteomes" id="UP000036681"/>
    </source>
</evidence>
<feature type="compositionally biased region" description="Low complexity" evidence="1">
    <location>
        <begin position="392"/>
        <end position="404"/>
    </location>
</feature>
<feature type="region of interest" description="Disordered" evidence="1">
    <location>
        <begin position="303"/>
        <end position="424"/>
    </location>
</feature>
<evidence type="ECO:0000256" key="1">
    <source>
        <dbReference type="SAM" id="MobiDB-lite"/>
    </source>
</evidence>